<name>A0A1X7UQ44_AMPQE</name>
<dbReference type="Pfam" id="PF09588">
    <property type="entry name" value="YqaJ"/>
    <property type="match status" value="1"/>
</dbReference>
<accession>A0A1X7UQ44</accession>
<dbReference type="AlphaFoldDB" id="A0A1X7UQ44"/>
<dbReference type="PANTHER" id="PTHR46609:SF8">
    <property type="entry name" value="YQAJ VIRAL RECOMBINASE DOMAIN-CONTAINING PROTEIN"/>
    <property type="match status" value="1"/>
</dbReference>
<dbReference type="InterPro" id="IPR019080">
    <property type="entry name" value="YqaJ_viral_recombinase"/>
</dbReference>
<dbReference type="PANTHER" id="PTHR46609">
    <property type="entry name" value="EXONUCLEASE, PHAGE-TYPE/RECB, C-TERMINAL DOMAIN-CONTAINING PROTEIN"/>
    <property type="match status" value="1"/>
</dbReference>
<dbReference type="Gene3D" id="3.90.320.10">
    <property type="match status" value="1"/>
</dbReference>
<dbReference type="eggNOG" id="KOG1973">
    <property type="taxonomic scope" value="Eukaryota"/>
</dbReference>
<dbReference type="InterPro" id="IPR051703">
    <property type="entry name" value="NF-kappa-B_Signaling_Reg"/>
</dbReference>
<evidence type="ECO:0000313" key="2">
    <source>
        <dbReference type="EnsemblMetazoa" id="Aqu2.1.29776_001"/>
    </source>
</evidence>
<dbReference type="InParanoid" id="A0A1X7UQ44"/>
<sequence>MAREAYKEITSLDHKDFVVACTGLHVSVSSAHLGASPDGLTSCSCCGKGIVKIKCPYSYYQVQGQMGIMECCYCDFVVWTTIDIFIERIPFDKEFFDSIKTKLDSFFLKVILPRVLVGEKKPRETHISKQGEFGAMIECDNPSCKFGWIHFGCVGLVEEPTGSWFCQDCI</sequence>
<dbReference type="InterPro" id="IPR013083">
    <property type="entry name" value="Znf_RING/FYVE/PHD"/>
</dbReference>
<proteinExistence type="predicted"/>
<evidence type="ECO:0000259" key="1">
    <source>
        <dbReference type="Pfam" id="PF09588"/>
    </source>
</evidence>
<dbReference type="CDD" id="cd22343">
    <property type="entry name" value="PDDEXK_lambda_exonuclease-like"/>
    <property type="match status" value="1"/>
</dbReference>
<dbReference type="InterPro" id="IPR011335">
    <property type="entry name" value="Restrct_endonuc-II-like"/>
</dbReference>
<organism evidence="2">
    <name type="scientific">Amphimedon queenslandica</name>
    <name type="common">Sponge</name>
    <dbReference type="NCBI Taxonomy" id="400682"/>
    <lineage>
        <taxon>Eukaryota</taxon>
        <taxon>Metazoa</taxon>
        <taxon>Porifera</taxon>
        <taxon>Demospongiae</taxon>
        <taxon>Heteroscleromorpha</taxon>
        <taxon>Haplosclerida</taxon>
        <taxon>Niphatidae</taxon>
        <taxon>Amphimedon</taxon>
    </lineage>
</organism>
<dbReference type="OrthoDB" id="20839at2759"/>
<reference evidence="2" key="1">
    <citation type="submission" date="2017-05" db="UniProtKB">
        <authorList>
            <consortium name="EnsemblMetazoa"/>
        </authorList>
    </citation>
    <scope>IDENTIFICATION</scope>
</reference>
<dbReference type="SUPFAM" id="SSF52980">
    <property type="entry name" value="Restriction endonuclease-like"/>
    <property type="match status" value="1"/>
</dbReference>
<dbReference type="STRING" id="400682.A0A1X7UQ44"/>
<feature type="domain" description="YqaJ viral recombinase" evidence="1">
    <location>
        <begin position="2"/>
        <end position="61"/>
    </location>
</feature>
<dbReference type="InterPro" id="IPR011604">
    <property type="entry name" value="PDDEXK-like_dom_sf"/>
</dbReference>
<dbReference type="Gene3D" id="3.30.40.10">
    <property type="entry name" value="Zinc/RING finger domain, C3HC4 (zinc finger)"/>
    <property type="match status" value="1"/>
</dbReference>
<dbReference type="SUPFAM" id="SSF57903">
    <property type="entry name" value="FYVE/PHD zinc finger"/>
    <property type="match status" value="1"/>
</dbReference>
<dbReference type="InterPro" id="IPR011011">
    <property type="entry name" value="Znf_FYVE_PHD"/>
</dbReference>
<dbReference type="EnsemblMetazoa" id="Aqu2.1.29776_001">
    <property type="protein sequence ID" value="Aqu2.1.29776_001"/>
    <property type="gene ID" value="Aqu2.1.29776"/>
</dbReference>
<dbReference type="GO" id="GO:0006281">
    <property type="term" value="P:DNA repair"/>
    <property type="evidence" value="ECO:0007669"/>
    <property type="project" value="UniProtKB-ARBA"/>
</dbReference>
<protein>
    <recommendedName>
        <fullName evidence="1">YqaJ viral recombinase domain-containing protein</fullName>
    </recommendedName>
</protein>